<dbReference type="InterPro" id="IPR005151">
    <property type="entry name" value="Tail-specific_protease"/>
</dbReference>
<comment type="caution">
    <text evidence="3">The sequence shown here is derived from an EMBL/GenBank/DDBJ whole genome shotgun (WGS) entry which is preliminary data.</text>
</comment>
<dbReference type="PANTHER" id="PTHR11261:SF3">
    <property type="entry name" value="RETINOL-BINDING PROTEIN 3"/>
    <property type="match status" value="1"/>
</dbReference>
<keyword evidence="1" id="KW-0732">Signal</keyword>
<dbReference type="SUPFAM" id="SSF52096">
    <property type="entry name" value="ClpP/crotonase"/>
    <property type="match status" value="1"/>
</dbReference>
<dbReference type="InterPro" id="IPR029045">
    <property type="entry name" value="ClpP/crotonase-like_dom_sf"/>
</dbReference>
<sequence>MNKALFLAVVPWFCLLTVQAQNPVSYPKDTLVSAPELNFEVLWYTFEDNYAFFKLRHIDWHQAYRQYRPRIKSTTTPDSLYAVFSAMLTPFQDNHINVIVPGEKQFKSVKPSRFAQEFPTDNLRAQFWAMVDQTLARNGFGPLQALGPAFHGQPLFRYAVSPRLAYLRFNRCFVDQDADNKVDAVALGQLLDTLFPQFAKSQALLIDVRDNIGGNDEFGFEIAGRFTSQKVTALYKQTRKRGGGYDELEAPETWVIEPRGKTPYPGQVVLLTNDKTVSAGDVFALIMRQLPCTQLIGENTRGIYSDMYGFTLPNKWLISLSNQRYYDAKRVCYEGTGTPVDVLVKNTRQDLVSGVDPVVTRALAALQKRPSPRTLHAAKQ</sequence>
<dbReference type="CDD" id="cd07563">
    <property type="entry name" value="Peptidase_S41_IRBP"/>
    <property type="match status" value="1"/>
</dbReference>
<gene>
    <name evidence="3" type="ORF">GO988_20920</name>
</gene>
<accession>A0A7K1TKA9</accession>
<dbReference type="PANTHER" id="PTHR11261">
    <property type="entry name" value="INTERPHOTORECEPTOR RETINOID-BINDING PROTEIN"/>
    <property type="match status" value="1"/>
</dbReference>
<dbReference type="Pfam" id="PF14684">
    <property type="entry name" value="Tricorn_C1"/>
    <property type="match status" value="1"/>
</dbReference>
<keyword evidence="4" id="KW-1185">Reference proteome</keyword>
<dbReference type="EMBL" id="WQKZ01000007">
    <property type="protein sequence ID" value="MVN78803.1"/>
    <property type="molecule type" value="Genomic_DNA"/>
</dbReference>
<feature type="signal peptide" evidence="1">
    <location>
        <begin position="1"/>
        <end position="20"/>
    </location>
</feature>
<dbReference type="AlphaFoldDB" id="A0A7K1TKA9"/>
<proteinExistence type="predicted"/>
<organism evidence="3 4">
    <name type="scientific">Hymenobacter ginkgonis</name>
    <dbReference type="NCBI Taxonomy" id="2682976"/>
    <lineage>
        <taxon>Bacteria</taxon>
        <taxon>Pseudomonadati</taxon>
        <taxon>Bacteroidota</taxon>
        <taxon>Cytophagia</taxon>
        <taxon>Cytophagales</taxon>
        <taxon>Hymenobacteraceae</taxon>
        <taxon>Hymenobacter</taxon>
    </lineage>
</organism>
<dbReference type="GO" id="GO:0006508">
    <property type="term" value="P:proteolysis"/>
    <property type="evidence" value="ECO:0007669"/>
    <property type="project" value="InterPro"/>
</dbReference>
<dbReference type="Gene3D" id="3.90.226.10">
    <property type="entry name" value="2-enoyl-CoA Hydratase, Chain A, domain 1"/>
    <property type="match status" value="1"/>
</dbReference>
<protein>
    <recommendedName>
        <fullName evidence="2">Tail specific protease domain-containing protein</fullName>
    </recommendedName>
</protein>
<name>A0A7K1TKA9_9BACT</name>
<evidence type="ECO:0000256" key="1">
    <source>
        <dbReference type="SAM" id="SignalP"/>
    </source>
</evidence>
<feature type="domain" description="Tail specific protease" evidence="2">
    <location>
        <begin position="123"/>
        <end position="345"/>
    </location>
</feature>
<dbReference type="Pfam" id="PF03572">
    <property type="entry name" value="Peptidase_S41"/>
    <property type="match status" value="1"/>
</dbReference>
<evidence type="ECO:0000313" key="3">
    <source>
        <dbReference type="EMBL" id="MVN78803.1"/>
    </source>
</evidence>
<dbReference type="InterPro" id="IPR028204">
    <property type="entry name" value="Tricorn_C1"/>
</dbReference>
<dbReference type="GO" id="GO:0008236">
    <property type="term" value="F:serine-type peptidase activity"/>
    <property type="evidence" value="ECO:0007669"/>
    <property type="project" value="InterPro"/>
</dbReference>
<dbReference type="Proteomes" id="UP000441336">
    <property type="component" value="Unassembled WGS sequence"/>
</dbReference>
<evidence type="ECO:0000259" key="2">
    <source>
        <dbReference type="SMART" id="SM00245"/>
    </source>
</evidence>
<reference evidence="3 4" key="1">
    <citation type="submission" date="2019-12" db="EMBL/GenBank/DDBJ databases">
        <title>Hymenobacter sp. HMF4947 Genome sequencing and assembly.</title>
        <authorList>
            <person name="Kang H."/>
            <person name="Cha I."/>
            <person name="Kim H."/>
            <person name="Joh K."/>
        </authorList>
    </citation>
    <scope>NUCLEOTIDE SEQUENCE [LARGE SCALE GENOMIC DNA]</scope>
    <source>
        <strain evidence="3 4">HMF4947</strain>
    </source>
</reference>
<dbReference type="SMART" id="SM00245">
    <property type="entry name" value="TSPc"/>
    <property type="match status" value="1"/>
</dbReference>
<feature type="chain" id="PRO_5029714531" description="Tail specific protease domain-containing protein" evidence="1">
    <location>
        <begin position="21"/>
        <end position="380"/>
    </location>
</feature>
<dbReference type="Gene3D" id="3.30.750.44">
    <property type="match status" value="1"/>
</dbReference>
<evidence type="ECO:0000313" key="4">
    <source>
        <dbReference type="Proteomes" id="UP000441336"/>
    </source>
</evidence>